<evidence type="ECO:0008006" key="4">
    <source>
        <dbReference type="Google" id="ProtNLM"/>
    </source>
</evidence>
<feature type="transmembrane region" description="Helical" evidence="1">
    <location>
        <begin position="12"/>
        <end position="32"/>
    </location>
</feature>
<comment type="caution">
    <text evidence="2">The sequence shown here is derived from an EMBL/GenBank/DDBJ whole genome shotgun (WGS) entry which is preliminary data.</text>
</comment>
<proteinExistence type="predicted"/>
<dbReference type="RefSeq" id="WP_310375589.1">
    <property type="nucleotide sequence ID" value="NZ_JAVDXT010000004.1"/>
</dbReference>
<protein>
    <recommendedName>
        <fullName evidence="4">DUF3429 domain-containing protein</fullName>
    </recommendedName>
</protein>
<keyword evidence="1" id="KW-1133">Transmembrane helix</keyword>
<feature type="transmembrane region" description="Helical" evidence="1">
    <location>
        <begin position="38"/>
        <end position="61"/>
    </location>
</feature>
<evidence type="ECO:0000313" key="3">
    <source>
        <dbReference type="Proteomes" id="UP001180487"/>
    </source>
</evidence>
<keyword evidence="1" id="KW-0472">Membrane</keyword>
<accession>A0ABU2CCT9</accession>
<dbReference type="EMBL" id="JAVDXT010000004">
    <property type="protein sequence ID" value="MDR7379154.1"/>
    <property type="molecule type" value="Genomic_DNA"/>
</dbReference>
<dbReference type="PANTHER" id="PTHR15887">
    <property type="entry name" value="TRANSMEMBRANE PROTEIN 69"/>
    <property type="match status" value="1"/>
</dbReference>
<dbReference type="InterPro" id="IPR021836">
    <property type="entry name" value="DUF3429"/>
</dbReference>
<evidence type="ECO:0000313" key="2">
    <source>
        <dbReference type="EMBL" id="MDR7379154.1"/>
    </source>
</evidence>
<dbReference type="Pfam" id="PF11911">
    <property type="entry name" value="DUF3429"/>
    <property type="match status" value="1"/>
</dbReference>
<keyword evidence="3" id="KW-1185">Reference proteome</keyword>
<dbReference type="Proteomes" id="UP001180487">
    <property type="component" value="Unassembled WGS sequence"/>
</dbReference>
<sequence>MQKTTTEILVQRLAYLGLLPYVLLAALVWMVPADLHPFIAIALVGYAAVNAAFLGGIHWGIGLRMAAPTPRWHVGWGGLVMLVAWVAVVMPAYAGLPLLGLLLTVCCVVDHKTWPGAELSAWLPMRLHTTVVAVLSCLLGAAGT</sequence>
<dbReference type="PANTHER" id="PTHR15887:SF1">
    <property type="entry name" value="TRANSMEMBRANE PROTEIN 69"/>
    <property type="match status" value="1"/>
</dbReference>
<organism evidence="2 3">
    <name type="scientific">Rhodoferax ferrireducens</name>
    <dbReference type="NCBI Taxonomy" id="192843"/>
    <lineage>
        <taxon>Bacteria</taxon>
        <taxon>Pseudomonadati</taxon>
        <taxon>Pseudomonadota</taxon>
        <taxon>Betaproteobacteria</taxon>
        <taxon>Burkholderiales</taxon>
        <taxon>Comamonadaceae</taxon>
        <taxon>Rhodoferax</taxon>
    </lineage>
</organism>
<feature type="transmembrane region" description="Helical" evidence="1">
    <location>
        <begin position="73"/>
        <end position="94"/>
    </location>
</feature>
<gene>
    <name evidence="2" type="ORF">J2X19_003848</name>
</gene>
<keyword evidence="1" id="KW-0812">Transmembrane</keyword>
<evidence type="ECO:0000256" key="1">
    <source>
        <dbReference type="SAM" id="Phobius"/>
    </source>
</evidence>
<reference evidence="2 3" key="1">
    <citation type="submission" date="2023-07" db="EMBL/GenBank/DDBJ databases">
        <title>Sorghum-associated microbial communities from plants grown in Nebraska, USA.</title>
        <authorList>
            <person name="Schachtman D."/>
        </authorList>
    </citation>
    <scope>NUCLEOTIDE SEQUENCE [LARGE SCALE GENOMIC DNA]</scope>
    <source>
        <strain evidence="2 3">BE313</strain>
    </source>
</reference>
<name>A0ABU2CCT9_9BURK</name>